<name>A0ABT5X5I7_9EURY</name>
<proteinExistence type="predicted"/>
<evidence type="ECO:0000313" key="1">
    <source>
        <dbReference type="EMBL" id="MDF0589965.1"/>
    </source>
</evidence>
<protein>
    <submittedName>
        <fullName evidence="1">Uncharacterized protein</fullName>
    </submittedName>
</protein>
<organism evidence="1 2">
    <name type="scientific">Candidatus Methanocrinis natronophilus</name>
    <dbReference type="NCBI Taxonomy" id="3033396"/>
    <lineage>
        <taxon>Archaea</taxon>
        <taxon>Methanobacteriati</taxon>
        <taxon>Methanobacteriota</taxon>
        <taxon>Stenosarchaea group</taxon>
        <taxon>Methanomicrobia</taxon>
        <taxon>Methanotrichales</taxon>
        <taxon>Methanotrichaceae</taxon>
        <taxon>Methanocrinis</taxon>
    </lineage>
</organism>
<evidence type="ECO:0000313" key="2">
    <source>
        <dbReference type="Proteomes" id="UP001220010"/>
    </source>
</evidence>
<sequence>MESTYRLGSTILLLHLIGSGSGATLVRIVDLRESDDFSDDPIYATRKKNP</sequence>
<comment type="caution">
    <text evidence="1">The sequence shown here is derived from an EMBL/GenBank/DDBJ whole genome shotgun (WGS) entry which is preliminary data.</text>
</comment>
<keyword evidence="2" id="KW-1185">Reference proteome</keyword>
<gene>
    <name evidence="1" type="ORF">P0O15_02070</name>
</gene>
<dbReference type="Proteomes" id="UP001220010">
    <property type="component" value="Unassembled WGS sequence"/>
</dbReference>
<dbReference type="RefSeq" id="WP_316965719.1">
    <property type="nucleotide sequence ID" value="NZ_JARFPK010000005.1"/>
</dbReference>
<accession>A0ABT5X5I7</accession>
<reference evidence="1 2" key="1">
    <citation type="submission" date="2023-03" db="EMBL/GenBank/DDBJ databases">
        <title>WGS of Methanotrichaceae archaeon Mx.</title>
        <authorList>
            <person name="Sorokin D.Y."/>
            <person name="Merkel A.Y."/>
        </authorList>
    </citation>
    <scope>NUCLEOTIDE SEQUENCE [LARGE SCALE GENOMIC DNA]</scope>
    <source>
        <strain evidence="1 2">Mx</strain>
    </source>
</reference>
<dbReference type="EMBL" id="JARFPK010000005">
    <property type="protein sequence ID" value="MDF0589965.1"/>
    <property type="molecule type" value="Genomic_DNA"/>
</dbReference>